<keyword evidence="2" id="KW-1185">Reference proteome</keyword>
<accession>A0A157ZPI4</accession>
<sequence length="173" mass="19276">MNRWRWELQRAQWRLGTFGLLALLLVGGAAVITLVEALPLRSDIAARETDLDARAAKLTQPPPPSPDQALAPVSAEQRYFVFLHSLHAIAARNGVAIPQISYQLAAQDKDSTLRRYIVDTTFTSSYPQLRGFLAELRPLPGVRCERLTISRPNIGETQLEVRLQCAFLVEASK</sequence>
<protein>
    <submittedName>
        <fullName evidence="1">Uncharacterized protein</fullName>
    </submittedName>
</protein>
<dbReference type="RefSeq" id="WP_062602450.1">
    <property type="nucleotide sequence ID" value="NZ_FCOX02000003.1"/>
</dbReference>
<dbReference type="OrthoDB" id="9132590at2"/>
<dbReference type="Gene3D" id="3.30.70.60">
    <property type="match status" value="1"/>
</dbReference>
<name>A0A157ZPI4_9BURK</name>
<reference evidence="1" key="1">
    <citation type="submission" date="2016-01" db="EMBL/GenBank/DDBJ databases">
        <authorList>
            <person name="Peeters C."/>
        </authorList>
    </citation>
    <scope>NUCLEOTIDE SEQUENCE</scope>
    <source>
        <strain evidence="1">LMG 29321</strain>
    </source>
</reference>
<organism evidence="1 2">
    <name type="scientific">Caballeronia calidae</name>
    <dbReference type="NCBI Taxonomy" id="1777139"/>
    <lineage>
        <taxon>Bacteria</taxon>
        <taxon>Pseudomonadati</taxon>
        <taxon>Pseudomonadota</taxon>
        <taxon>Betaproteobacteria</taxon>
        <taxon>Burkholderiales</taxon>
        <taxon>Burkholderiaceae</taxon>
        <taxon>Caballeronia</taxon>
    </lineage>
</organism>
<evidence type="ECO:0000313" key="2">
    <source>
        <dbReference type="Proteomes" id="UP000071859"/>
    </source>
</evidence>
<dbReference type="Proteomes" id="UP000071859">
    <property type="component" value="Unassembled WGS sequence"/>
</dbReference>
<gene>
    <name evidence="1" type="ORF">AWB78_00774</name>
</gene>
<dbReference type="AlphaFoldDB" id="A0A157ZPI4"/>
<evidence type="ECO:0000313" key="1">
    <source>
        <dbReference type="EMBL" id="SAK47430.1"/>
    </source>
</evidence>
<dbReference type="EMBL" id="FCOX02000003">
    <property type="protein sequence ID" value="SAK47430.1"/>
    <property type="molecule type" value="Genomic_DNA"/>
</dbReference>
<comment type="caution">
    <text evidence="1">The sequence shown here is derived from an EMBL/GenBank/DDBJ whole genome shotgun (WGS) entry which is preliminary data.</text>
</comment>
<proteinExistence type="predicted"/>
<dbReference type="InterPro" id="IPR014717">
    <property type="entry name" value="Transl_elong_EF1B/ribsomal_bS6"/>
</dbReference>